<dbReference type="GeneID" id="85348257"/>
<feature type="compositionally biased region" description="Basic residues" evidence="1">
    <location>
        <begin position="88"/>
        <end position="101"/>
    </location>
</feature>
<comment type="caution">
    <text evidence="2">The sequence shown here is derived from an EMBL/GenBank/DDBJ whole genome shotgun (WGS) entry which is preliminary data.</text>
</comment>
<protein>
    <submittedName>
        <fullName evidence="2">Uncharacterized protein</fullName>
    </submittedName>
</protein>
<dbReference type="RefSeq" id="XP_060304846.1">
    <property type="nucleotide sequence ID" value="XM_060464710.1"/>
</dbReference>
<feature type="region of interest" description="Disordered" evidence="1">
    <location>
        <begin position="88"/>
        <end position="171"/>
    </location>
</feature>
<reference evidence="2 3" key="1">
    <citation type="submission" date="2016-10" db="EMBL/GenBank/DDBJ databases">
        <title>The genome sequence of Colletotrichum fioriniae PJ7.</title>
        <authorList>
            <person name="Baroncelli R."/>
        </authorList>
    </citation>
    <scope>NUCLEOTIDE SEQUENCE [LARGE SCALE GENOMIC DNA]</scope>
    <source>
        <strain evidence="2 3">IMI 309622</strain>
    </source>
</reference>
<organism evidence="2 3">
    <name type="scientific">Colletotrichum costaricense</name>
    <dbReference type="NCBI Taxonomy" id="1209916"/>
    <lineage>
        <taxon>Eukaryota</taxon>
        <taxon>Fungi</taxon>
        <taxon>Dikarya</taxon>
        <taxon>Ascomycota</taxon>
        <taxon>Pezizomycotina</taxon>
        <taxon>Sordariomycetes</taxon>
        <taxon>Hypocreomycetidae</taxon>
        <taxon>Glomerellales</taxon>
        <taxon>Glomerellaceae</taxon>
        <taxon>Colletotrichum</taxon>
        <taxon>Colletotrichum acutatum species complex</taxon>
    </lineage>
</organism>
<keyword evidence="3" id="KW-1185">Reference proteome</keyword>
<feature type="compositionally biased region" description="Basic and acidic residues" evidence="1">
    <location>
        <begin position="147"/>
        <end position="159"/>
    </location>
</feature>
<feature type="compositionally biased region" description="Polar residues" evidence="1">
    <location>
        <begin position="359"/>
        <end position="372"/>
    </location>
</feature>
<dbReference type="AlphaFoldDB" id="A0AAI9YFK3"/>
<evidence type="ECO:0000313" key="2">
    <source>
        <dbReference type="EMBL" id="KAK1506522.1"/>
    </source>
</evidence>
<name>A0AAI9YFK3_9PEZI</name>
<evidence type="ECO:0000256" key="1">
    <source>
        <dbReference type="SAM" id="MobiDB-lite"/>
    </source>
</evidence>
<evidence type="ECO:0000313" key="3">
    <source>
        <dbReference type="Proteomes" id="UP001240678"/>
    </source>
</evidence>
<feature type="compositionally biased region" description="Basic and acidic residues" evidence="1">
    <location>
        <begin position="127"/>
        <end position="137"/>
    </location>
</feature>
<feature type="region of interest" description="Disordered" evidence="1">
    <location>
        <begin position="341"/>
        <end position="382"/>
    </location>
</feature>
<accession>A0AAI9YFK3</accession>
<sequence>MAVDPPRSIVYEHDKRAKEKVRKCGGSAMRKTLKLGQEARVFTATIHFNPTYGQLDGAVHVPEGQSIPDINQFLLDLYHGRQHIDRRRRSRLTRSTARHLRRESTPVLDEITVEMSDSESQELPTDAGKEGAPREDANADPQPDPTGDQHESHQLEGKAETAAGDVPESAGQTIQSVADCVEVEDDADADADGSPEAVAMPLQALGREGEEAWADCGAVQGLSATDGLIEPGTSDVEIGCQTSMDGDIDWSELELPGMTENEQAPSDWLVVGAEDALNGELAKAAEDPRIASMQTKRIDQRRRLFERVSKEMWRARQNRAATEVAVAGGSYNGYGVHGRSGNNLEDGYEQRSHPAAKTQGGTSLTPRRTAQSPRRGESGCGASVEQQVRFFQALALRFRCQTGAD</sequence>
<proteinExistence type="predicted"/>
<gene>
    <name evidence="2" type="ORF">CCOS01_16574</name>
</gene>
<dbReference type="Proteomes" id="UP001240678">
    <property type="component" value="Unassembled WGS sequence"/>
</dbReference>
<dbReference type="EMBL" id="MOOE01000031">
    <property type="protein sequence ID" value="KAK1506522.1"/>
    <property type="molecule type" value="Genomic_DNA"/>
</dbReference>